<dbReference type="Pfam" id="PF08281">
    <property type="entry name" value="Sigma70_r4_2"/>
    <property type="match status" value="1"/>
</dbReference>
<comment type="similarity">
    <text evidence="1">Belongs to the sigma-70 factor family. ECF subfamily.</text>
</comment>
<name>A0ABX1JFX2_9PSEU</name>
<protein>
    <submittedName>
        <fullName evidence="7">Sigma-70 family RNA polymerase sigma factor</fullName>
    </submittedName>
</protein>
<evidence type="ECO:0000256" key="3">
    <source>
        <dbReference type="ARBA" id="ARBA00023082"/>
    </source>
</evidence>
<accession>A0ABX1JFX2</accession>
<keyword evidence="2" id="KW-0805">Transcription regulation</keyword>
<dbReference type="InterPro" id="IPR013324">
    <property type="entry name" value="RNA_pol_sigma_r3/r4-like"/>
</dbReference>
<proteinExistence type="inferred from homology"/>
<dbReference type="Pfam" id="PF04542">
    <property type="entry name" value="Sigma70_r2"/>
    <property type="match status" value="1"/>
</dbReference>
<feature type="domain" description="RNA polymerase sigma factor 70 region 4 type 2" evidence="6">
    <location>
        <begin position="131"/>
        <end position="182"/>
    </location>
</feature>
<dbReference type="NCBIfam" id="TIGR02937">
    <property type="entry name" value="sigma70-ECF"/>
    <property type="match status" value="1"/>
</dbReference>
<dbReference type="PANTHER" id="PTHR43133">
    <property type="entry name" value="RNA POLYMERASE ECF-TYPE SIGMA FACTO"/>
    <property type="match status" value="1"/>
</dbReference>
<dbReference type="SUPFAM" id="SSF88659">
    <property type="entry name" value="Sigma3 and sigma4 domains of RNA polymerase sigma factors"/>
    <property type="match status" value="1"/>
</dbReference>
<keyword evidence="4" id="KW-0804">Transcription</keyword>
<evidence type="ECO:0000259" key="5">
    <source>
        <dbReference type="Pfam" id="PF04542"/>
    </source>
</evidence>
<dbReference type="Proteomes" id="UP000715441">
    <property type="component" value="Unassembled WGS sequence"/>
</dbReference>
<dbReference type="InterPro" id="IPR007627">
    <property type="entry name" value="RNA_pol_sigma70_r2"/>
</dbReference>
<evidence type="ECO:0000256" key="1">
    <source>
        <dbReference type="ARBA" id="ARBA00010641"/>
    </source>
</evidence>
<evidence type="ECO:0000256" key="4">
    <source>
        <dbReference type="ARBA" id="ARBA00023163"/>
    </source>
</evidence>
<reference evidence="7 8" key="1">
    <citation type="submission" date="2020-04" db="EMBL/GenBank/DDBJ databases">
        <title>Novel species.</title>
        <authorList>
            <person name="Teo W.F.A."/>
            <person name="Lipun K."/>
            <person name="Srisuk N."/>
            <person name="Duangmal K."/>
        </authorList>
    </citation>
    <scope>NUCLEOTIDE SEQUENCE [LARGE SCALE GENOMIC DNA]</scope>
    <source>
        <strain evidence="7 8">K13G38</strain>
    </source>
</reference>
<dbReference type="SUPFAM" id="SSF88946">
    <property type="entry name" value="Sigma2 domain of RNA polymerase sigma factors"/>
    <property type="match status" value="1"/>
</dbReference>
<evidence type="ECO:0000259" key="6">
    <source>
        <dbReference type="Pfam" id="PF08281"/>
    </source>
</evidence>
<dbReference type="InterPro" id="IPR036388">
    <property type="entry name" value="WH-like_DNA-bd_sf"/>
</dbReference>
<dbReference type="InterPro" id="IPR013249">
    <property type="entry name" value="RNA_pol_sigma70_r4_t2"/>
</dbReference>
<evidence type="ECO:0000313" key="8">
    <source>
        <dbReference type="Proteomes" id="UP000715441"/>
    </source>
</evidence>
<keyword evidence="3" id="KW-0731">Sigma factor</keyword>
<organism evidence="7 8">
    <name type="scientific">Amycolatopsis acididurans</name>
    <dbReference type="NCBI Taxonomy" id="2724524"/>
    <lineage>
        <taxon>Bacteria</taxon>
        <taxon>Bacillati</taxon>
        <taxon>Actinomycetota</taxon>
        <taxon>Actinomycetes</taxon>
        <taxon>Pseudonocardiales</taxon>
        <taxon>Pseudonocardiaceae</taxon>
        <taxon>Amycolatopsis</taxon>
    </lineage>
</organism>
<dbReference type="EMBL" id="JAAXLS010000041">
    <property type="protein sequence ID" value="NKQ57744.1"/>
    <property type="molecule type" value="Genomic_DNA"/>
</dbReference>
<dbReference type="InterPro" id="IPR013325">
    <property type="entry name" value="RNA_pol_sigma_r2"/>
</dbReference>
<dbReference type="Gene3D" id="1.10.10.10">
    <property type="entry name" value="Winged helix-like DNA-binding domain superfamily/Winged helix DNA-binding domain"/>
    <property type="match status" value="1"/>
</dbReference>
<dbReference type="Gene3D" id="1.10.1740.10">
    <property type="match status" value="1"/>
</dbReference>
<dbReference type="CDD" id="cd06171">
    <property type="entry name" value="Sigma70_r4"/>
    <property type="match status" value="1"/>
</dbReference>
<dbReference type="PANTHER" id="PTHR43133:SF57">
    <property type="entry name" value="RNA POLYMERASE SIGMA-70 FACTOR"/>
    <property type="match status" value="1"/>
</dbReference>
<gene>
    <name evidence="7" type="ORF">HFP15_33270</name>
</gene>
<dbReference type="InterPro" id="IPR014284">
    <property type="entry name" value="RNA_pol_sigma-70_dom"/>
</dbReference>
<evidence type="ECO:0000313" key="7">
    <source>
        <dbReference type="EMBL" id="NKQ57744.1"/>
    </source>
</evidence>
<evidence type="ECO:0000256" key="2">
    <source>
        <dbReference type="ARBA" id="ARBA00023015"/>
    </source>
</evidence>
<dbReference type="InterPro" id="IPR039425">
    <property type="entry name" value="RNA_pol_sigma-70-like"/>
</dbReference>
<sequence length="198" mass="22328">MDSAVHHLGPEDLGWTLVRAIQQGEGDAFEILYRRYARDVYAYAFSRSGNRFLAEDVTSEVFARALRSIGSLESRGKDVRAWLVTIARNLLIDQARSGRARYEVYGEVPHGREQPAGDPADEIVRRARCARVRGALRDLTDDQRNCLLLRFFFDRTVAEAAALLDRDPASVRALQHRAVRRLRELLHQDPAVSTAIAA</sequence>
<comment type="caution">
    <text evidence="7">The sequence shown here is derived from an EMBL/GenBank/DDBJ whole genome shotgun (WGS) entry which is preliminary data.</text>
</comment>
<keyword evidence="8" id="KW-1185">Reference proteome</keyword>
<feature type="domain" description="RNA polymerase sigma-70 region 2" evidence="5">
    <location>
        <begin position="32"/>
        <end position="99"/>
    </location>
</feature>
<dbReference type="RefSeq" id="WP_168520909.1">
    <property type="nucleotide sequence ID" value="NZ_JAAXLS010000041.1"/>
</dbReference>